<comment type="caution">
    <text evidence="2">The sequence shown here is derived from an EMBL/GenBank/DDBJ whole genome shotgun (WGS) entry which is preliminary data.</text>
</comment>
<feature type="compositionally biased region" description="Basic and acidic residues" evidence="1">
    <location>
        <begin position="40"/>
        <end position="55"/>
    </location>
</feature>
<protein>
    <submittedName>
        <fullName evidence="2">Uncharacterized protein</fullName>
    </submittedName>
</protein>
<organism evidence="2">
    <name type="scientific">bioreactor metagenome</name>
    <dbReference type="NCBI Taxonomy" id="1076179"/>
    <lineage>
        <taxon>unclassified sequences</taxon>
        <taxon>metagenomes</taxon>
        <taxon>ecological metagenomes</taxon>
    </lineage>
</organism>
<evidence type="ECO:0000256" key="1">
    <source>
        <dbReference type="SAM" id="MobiDB-lite"/>
    </source>
</evidence>
<reference evidence="2" key="1">
    <citation type="submission" date="2019-08" db="EMBL/GenBank/DDBJ databases">
        <authorList>
            <person name="Kucharzyk K."/>
            <person name="Murdoch R.W."/>
            <person name="Higgins S."/>
            <person name="Loffler F."/>
        </authorList>
    </citation>
    <scope>NUCLEOTIDE SEQUENCE</scope>
</reference>
<name>A0A645AHY8_9ZZZZ</name>
<feature type="region of interest" description="Disordered" evidence="1">
    <location>
        <begin position="20"/>
        <end position="73"/>
    </location>
</feature>
<gene>
    <name evidence="2" type="ORF">SDC9_97214</name>
</gene>
<sequence length="92" mass="10000">MVGVGNAACYVTAHCHRGRNVGKTGIDEAEHVGGHGNRSGLDKHGNRDRRYDDIRGNPGNSHAEDDAHEHDHQAAEVQLSFTDNLEDDVSKT</sequence>
<feature type="compositionally biased region" description="Basic and acidic residues" evidence="1">
    <location>
        <begin position="62"/>
        <end position="73"/>
    </location>
</feature>
<dbReference type="EMBL" id="VSSQ01012986">
    <property type="protein sequence ID" value="MPM50473.1"/>
    <property type="molecule type" value="Genomic_DNA"/>
</dbReference>
<evidence type="ECO:0000313" key="2">
    <source>
        <dbReference type="EMBL" id="MPM50473.1"/>
    </source>
</evidence>
<dbReference type="AlphaFoldDB" id="A0A645AHY8"/>
<accession>A0A645AHY8</accession>
<proteinExistence type="predicted"/>